<evidence type="ECO:0000256" key="6">
    <source>
        <dbReference type="ARBA" id="ARBA00022840"/>
    </source>
</evidence>
<comment type="subcellular location">
    <subcellularLocation>
        <location evidence="1 12">Cytoplasm</location>
    </subcellularLocation>
</comment>
<dbReference type="Gene3D" id="3.30.930.10">
    <property type="entry name" value="Bira Bifunctional Protein, Domain 2"/>
    <property type="match status" value="2"/>
</dbReference>
<keyword evidence="15" id="KW-1185">Reference proteome</keyword>
<dbReference type="InterPro" id="IPR002314">
    <property type="entry name" value="aa-tRNA-synt_IIb"/>
</dbReference>
<dbReference type="GO" id="GO:0005524">
    <property type="term" value="F:ATP binding"/>
    <property type="evidence" value="ECO:0007669"/>
    <property type="project" value="UniProtKB-UniRule"/>
</dbReference>
<dbReference type="InterPro" id="IPR004154">
    <property type="entry name" value="Anticodon-bd"/>
</dbReference>
<keyword evidence="6 12" id="KW-0067">ATP-binding</keyword>
<dbReference type="RefSeq" id="WP_312867433.1">
    <property type="nucleotide sequence ID" value="NZ_WMBA01000002.1"/>
</dbReference>
<comment type="domain">
    <text evidence="12">Consists of three domains: the N-terminal catalytic domain, the editing domain and the C-terminal anticodon-binding domain.</text>
</comment>
<evidence type="ECO:0000256" key="7">
    <source>
        <dbReference type="ARBA" id="ARBA00022917"/>
    </source>
</evidence>
<organism evidence="14 15">
    <name type="scientific">Amycolatopsis pithecellobii</name>
    <dbReference type="NCBI Taxonomy" id="664692"/>
    <lineage>
        <taxon>Bacteria</taxon>
        <taxon>Bacillati</taxon>
        <taxon>Actinomycetota</taxon>
        <taxon>Actinomycetes</taxon>
        <taxon>Pseudonocardiales</taxon>
        <taxon>Pseudonocardiaceae</taxon>
        <taxon>Amycolatopsis</taxon>
    </lineage>
</organism>
<comment type="subunit">
    <text evidence="2 12">Homodimer.</text>
</comment>
<dbReference type="GO" id="GO:0006433">
    <property type="term" value="P:prolyl-tRNA aminoacylation"/>
    <property type="evidence" value="ECO:0007669"/>
    <property type="project" value="UniProtKB-UniRule"/>
</dbReference>
<dbReference type="InterPro" id="IPR044140">
    <property type="entry name" value="ProRS_anticodon_short"/>
</dbReference>
<dbReference type="SUPFAM" id="SSF55681">
    <property type="entry name" value="Class II aaRS and biotin synthetases"/>
    <property type="match status" value="1"/>
</dbReference>
<comment type="caution">
    <text evidence="14">The sequence shown here is derived from an EMBL/GenBank/DDBJ whole genome shotgun (WGS) entry which is preliminary data.</text>
</comment>
<dbReference type="Pfam" id="PF03129">
    <property type="entry name" value="HGTP_anticodon"/>
    <property type="match status" value="1"/>
</dbReference>
<dbReference type="InterPro" id="IPR033730">
    <property type="entry name" value="ProRS_core_prok"/>
</dbReference>
<evidence type="ECO:0000259" key="13">
    <source>
        <dbReference type="PROSITE" id="PS50862"/>
    </source>
</evidence>
<dbReference type="Gene3D" id="3.90.960.10">
    <property type="entry name" value="YbaK/aminoacyl-tRNA synthetase-associated domain"/>
    <property type="match status" value="1"/>
</dbReference>
<dbReference type="CDD" id="cd00779">
    <property type="entry name" value="ProRS_core_prok"/>
    <property type="match status" value="1"/>
</dbReference>
<dbReference type="InterPro" id="IPR006195">
    <property type="entry name" value="aa-tRNA-synth_II"/>
</dbReference>
<dbReference type="NCBIfam" id="NF006625">
    <property type="entry name" value="PRK09194.1"/>
    <property type="match status" value="1"/>
</dbReference>
<evidence type="ECO:0000256" key="5">
    <source>
        <dbReference type="ARBA" id="ARBA00022741"/>
    </source>
</evidence>
<name>A0A6N7YLP8_9PSEU</name>
<comment type="catalytic activity">
    <reaction evidence="9 12">
        <text>tRNA(Pro) + L-proline + ATP = L-prolyl-tRNA(Pro) + AMP + diphosphate</text>
        <dbReference type="Rhea" id="RHEA:14305"/>
        <dbReference type="Rhea" id="RHEA-COMP:9700"/>
        <dbReference type="Rhea" id="RHEA-COMP:9702"/>
        <dbReference type="ChEBI" id="CHEBI:30616"/>
        <dbReference type="ChEBI" id="CHEBI:33019"/>
        <dbReference type="ChEBI" id="CHEBI:60039"/>
        <dbReference type="ChEBI" id="CHEBI:78442"/>
        <dbReference type="ChEBI" id="CHEBI:78532"/>
        <dbReference type="ChEBI" id="CHEBI:456215"/>
        <dbReference type="EC" id="6.1.1.15"/>
    </reaction>
</comment>
<dbReference type="PRINTS" id="PR01046">
    <property type="entry name" value="TRNASYNTHPRO"/>
</dbReference>
<dbReference type="PROSITE" id="PS50862">
    <property type="entry name" value="AA_TRNA_LIGASE_II"/>
    <property type="match status" value="1"/>
</dbReference>
<dbReference type="GO" id="GO:0004827">
    <property type="term" value="F:proline-tRNA ligase activity"/>
    <property type="evidence" value="ECO:0007669"/>
    <property type="project" value="UniProtKB-UniRule"/>
</dbReference>
<dbReference type="PANTHER" id="PTHR42753">
    <property type="entry name" value="MITOCHONDRIAL RIBOSOME PROTEIN L39/PROLYL-TRNA LIGASE FAMILY MEMBER"/>
    <property type="match status" value="1"/>
</dbReference>
<dbReference type="InterPro" id="IPR050062">
    <property type="entry name" value="Pro-tRNA_synthetase"/>
</dbReference>
<evidence type="ECO:0000256" key="4">
    <source>
        <dbReference type="ARBA" id="ARBA00022598"/>
    </source>
</evidence>
<evidence type="ECO:0000256" key="10">
    <source>
        <dbReference type="ARBA" id="ARBA00053664"/>
    </source>
</evidence>
<dbReference type="GO" id="GO:0005829">
    <property type="term" value="C:cytosol"/>
    <property type="evidence" value="ECO:0007669"/>
    <property type="project" value="TreeGrafter"/>
</dbReference>
<keyword evidence="8 12" id="KW-0030">Aminoacyl-tRNA synthetase</keyword>
<keyword evidence="4 12" id="KW-0436">Ligase</keyword>
<evidence type="ECO:0000256" key="11">
    <source>
        <dbReference type="ARBA" id="ARBA00060755"/>
    </source>
</evidence>
<evidence type="ECO:0000256" key="8">
    <source>
        <dbReference type="ARBA" id="ARBA00023146"/>
    </source>
</evidence>
<protein>
    <recommendedName>
        <fullName evidence="12">Proline--tRNA ligase</fullName>
        <ecNumber evidence="12">6.1.1.15</ecNumber>
    </recommendedName>
    <alternativeName>
        <fullName evidence="12">Prolyl-tRNA synthetase</fullName>
        <shortName evidence="12">ProRS</shortName>
    </alternativeName>
</protein>
<proteinExistence type="inferred from homology"/>
<dbReference type="InterPro" id="IPR007214">
    <property type="entry name" value="YbaK/aa-tRNA-synth-assoc-dom"/>
</dbReference>
<dbReference type="SUPFAM" id="SSF52954">
    <property type="entry name" value="Class II aaRS ABD-related"/>
    <property type="match status" value="1"/>
</dbReference>
<dbReference type="AlphaFoldDB" id="A0A6N7YLP8"/>
<dbReference type="FunFam" id="3.30.930.10:FF:000070">
    <property type="entry name" value="Proline--tRNA ligase"/>
    <property type="match status" value="1"/>
</dbReference>
<dbReference type="NCBIfam" id="TIGR00409">
    <property type="entry name" value="proS_fam_II"/>
    <property type="match status" value="1"/>
</dbReference>
<evidence type="ECO:0000256" key="3">
    <source>
        <dbReference type="ARBA" id="ARBA00022490"/>
    </source>
</evidence>
<dbReference type="InterPro" id="IPR045864">
    <property type="entry name" value="aa-tRNA-synth_II/BPL/LPL"/>
</dbReference>
<evidence type="ECO:0000313" key="15">
    <source>
        <dbReference type="Proteomes" id="UP000440096"/>
    </source>
</evidence>
<accession>A0A6N7YLP8</accession>
<dbReference type="PANTHER" id="PTHR42753:SF2">
    <property type="entry name" value="PROLINE--TRNA LIGASE"/>
    <property type="match status" value="1"/>
</dbReference>
<dbReference type="Pfam" id="PF04073">
    <property type="entry name" value="tRNA_edit"/>
    <property type="match status" value="1"/>
</dbReference>
<keyword evidence="3 12" id="KW-0963">Cytoplasm</keyword>
<comment type="similarity">
    <text evidence="11 12">Belongs to the class-II aminoacyl-tRNA synthetase family. ProS type 1 subfamily.</text>
</comment>
<dbReference type="EC" id="6.1.1.15" evidence="12"/>
<keyword evidence="5 12" id="KW-0547">Nucleotide-binding</keyword>
<evidence type="ECO:0000256" key="1">
    <source>
        <dbReference type="ARBA" id="ARBA00004496"/>
    </source>
</evidence>
<dbReference type="HAMAP" id="MF_01569">
    <property type="entry name" value="Pro_tRNA_synth_type1"/>
    <property type="match status" value="1"/>
</dbReference>
<dbReference type="EMBL" id="WMBA01000002">
    <property type="protein sequence ID" value="MTD52828.1"/>
    <property type="molecule type" value="Genomic_DNA"/>
</dbReference>
<dbReference type="CDD" id="cd00861">
    <property type="entry name" value="ProRS_anticodon_short"/>
    <property type="match status" value="1"/>
</dbReference>
<dbReference type="InterPro" id="IPR002316">
    <property type="entry name" value="Pro-tRNA-ligase_IIa"/>
</dbReference>
<dbReference type="SUPFAM" id="SSF55826">
    <property type="entry name" value="YbaK/ProRS associated domain"/>
    <property type="match status" value="1"/>
</dbReference>
<dbReference type="GO" id="GO:0002161">
    <property type="term" value="F:aminoacyl-tRNA deacylase activity"/>
    <property type="evidence" value="ECO:0007669"/>
    <property type="project" value="InterPro"/>
</dbReference>
<dbReference type="Proteomes" id="UP000440096">
    <property type="component" value="Unassembled WGS sequence"/>
</dbReference>
<dbReference type="Pfam" id="PF00587">
    <property type="entry name" value="tRNA-synt_2b"/>
    <property type="match status" value="1"/>
</dbReference>
<dbReference type="Gene3D" id="3.40.50.800">
    <property type="entry name" value="Anticodon-binding domain"/>
    <property type="match status" value="1"/>
</dbReference>
<dbReference type="FunFam" id="3.30.930.10:FF:000065">
    <property type="entry name" value="Proline--tRNA ligase"/>
    <property type="match status" value="1"/>
</dbReference>
<dbReference type="InterPro" id="IPR036621">
    <property type="entry name" value="Anticodon-bd_dom_sf"/>
</dbReference>
<gene>
    <name evidence="12" type="primary">proS</name>
    <name evidence="14" type="ORF">GKO32_02380</name>
</gene>
<dbReference type="InterPro" id="IPR004500">
    <property type="entry name" value="Pro-tRNA-synth_IIa_bac-type"/>
</dbReference>
<sequence>MITRMSSLFLRTLREDPADAEVPSHRLLVRAGYVRRVAPGGFSWLPLGLRVLRNIENVVREEMDAMGAQEIQFPALLPREPYERTGRWTEYGDGIFRLKDRKGADYLLGPTHEELFALTVKGEYSSYKDYPVTLYQIQTKYRDEARPRAGILRGREFVMKDSYSFDLDDEGLARSYQAHRDAYIRIFDRLGIEYVIVAATSGAMGGSASEEFLAVAETGEDTYVRSTESGYAANVEAVVTPAPPARPVDGLPAAQVHHTPGTPTIATLVEYLNNQAGLGRTFTAADTLKNVIVKTRQPGAKDWEIIGIGLPGDREVDQKRLEVALEPAEVALLEEADFTANPFLVKGYIGPKALQDNGIRYLVDPRVVTGTAWVTGADKADHHVVDLVAGRDFTPDGTIEAAEVREGDTSPDGKGTLVAARGIEIGHIFQLGRKYTNAFEVDALGADSKPIRITMGSYGVGVSRLVGVLAEQYHDELGLVWPRAVAPADVHVVIAGKDEAVISGAEKLAAELDEAGVRVLLDDRKATPGVKFADAELIGVPSILVVGRGLAKGVVEVKDRASGDRQDVPVDEVVTHLVKLIRR</sequence>
<evidence type="ECO:0000256" key="2">
    <source>
        <dbReference type="ARBA" id="ARBA00011738"/>
    </source>
</evidence>
<evidence type="ECO:0000313" key="14">
    <source>
        <dbReference type="EMBL" id="MTD52828.1"/>
    </source>
</evidence>
<reference evidence="14 15" key="1">
    <citation type="submission" date="2019-11" db="EMBL/GenBank/DDBJ databases">
        <title>Draft genome of Amycolatopsis RM579.</title>
        <authorList>
            <person name="Duangmal K."/>
            <person name="Mingma R."/>
        </authorList>
    </citation>
    <scope>NUCLEOTIDE SEQUENCE [LARGE SCALE GENOMIC DNA]</scope>
    <source>
        <strain evidence="14 15">RM579</strain>
    </source>
</reference>
<dbReference type="InterPro" id="IPR036754">
    <property type="entry name" value="YbaK/aa-tRNA-synt-asso_dom_sf"/>
</dbReference>
<evidence type="ECO:0000256" key="12">
    <source>
        <dbReference type="HAMAP-Rule" id="MF_01569"/>
    </source>
</evidence>
<keyword evidence="7 12" id="KW-0648">Protein biosynthesis</keyword>
<feature type="domain" description="Aminoacyl-transfer RNA synthetases class-II family profile" evidence="13">
    <location>
        <begin position="35"/>
        <end position="482"/>
    </location>
</feature>
<evidence type="ECO:0000256" key="9">
    <source>
        <dbReference type="ARBA" id="ARBA00047671"/>
    </source>
</evidence>
<comment type="function">
    <text evidence="10 12">Catalyzes the attachment of proline to tRNA(Pro) in a two-step reaction: proline is first activated by ATP to form Pro-AMP and then transferred to the acceptor end of tRNA(Pro). As ProRS can inadvertently accommodate and process non-cognate amino acids such as alanine and cysteine, to avoid such errors it has two additional distinct editing activities against alanine. One activity is designated as 'pretransfer' editing and involves the tRNA(Pro)-independent hydrolysis of activated Ala-AMP. The other activity is designated 'posttransfer' editing and involves deacylation of mischarged Ala-tRNA(Pro). The misacylated Cys-tRNA(Pro) is not edited by ProRS.</text>
</comment>
<dbReference type="InterPro" id="IPR023717">
    <property type="entry name" value="Pro-tRNA-Synthase_IIa_type1"/>
</dbReference>